<dbReference type="FunFam" id="3.30.70.270:FF:000020">
    <property type="entry name" value="Transposon Tf2-6 polyprotein-like Protein"/>
    <property type="match status" value="1"/>
</dbReference>
<dbReference type="Proteomes" id="UP001066276">
    <property type="component" value="Chromosome 9"/>
</dbReference>
<proteinExistence type="predicted"/>
<keyword evidence="3" id="KW-0540">Nuclease</keyword>
<protein>
    <recommendedName>
        <fullName evidence="7">Reverse transcriptase RNase H-like domain-containing protein</fullName>
    </recommendedName>
</protein>
<evidence type="ECO:0000256" key="6">
    <source>
        <dbReference type="ARBA" id="ARBA00022918"/>
    </source>
</evidence>
<keyword evidence="4" id="KW-0255">Endonuclease</keyword>
<gene>
    <name evidence="8" type="ORF">NDU88_004654</name>
</gene>
<keyword evidence="2" id="KW-0548">Nucleotidyltransferase</keyword>
<dbReference type="GO" id="GO:0003964">
    <property type="term" value="F:RNA-directed DNA polymerase activity"/>
    <property type="evidence" value="ECO:0007669"/>
    <property type="project" value="UniProtKB-KW"/>
</dbReference>
<evidence type="ECO:0000313" key="8">
    <source>
        <dbReference type="EMBL" id="KAJ1107261.1"/>
    </source>
</evidence>
<feature type="non-terminal residue" evidence="8">
    <location>
        <position position="1"/>
    </location>
</feature>
<dbReference type="Pfam" id="PF17917">
    <property type="entry name" value="RT_RNaseH"/>
    <property type="match status" value="1"/>
</dbReference>
<dbReference type="EMBL" id="JANPWB010000013">
    <property type="protein sequence ID" value="KAJ1107261.1"/>
    <property type="molecule type" value="Genomic_DNA"/>
</dbReference>
<dbReference type="GO" id="GO:0016787">
    <property type="term" value="F:hydrolase activity"/>
    <property type="evidence" value="ECO:0007669"/>
    <property type="project" value="UniProtKB-KW"/>
</dbReference>
<accession>A0AAV7MV69</accession>
<dbReference type="SUPFAM" id="SSF56672">
    <property type="entry name" value="DNA/RNA polymerases"/>
    <property type="match status" value="1"/>
</dbReference>
<dbReference type="InterPro" id="IPR043502">
    <property type="entry name" value="DNA/RNA_pol_sf"/>
</dbReference>
<evidence type="ECO:0000256" key="4">
    <source>
        <dbReference type="ARBA" id="ARBA00022759"/>
    </source>
</evidence>
<evidence type="ECO:0000256" key="3">
    <source>
        <dbReference type="ARBA" id="ARBA00022722"/>
    </source>
</evidence>
<dbReference type="InterPro" id="IPR041373">
    <property type="entry name" value="RT_RNaseH"/>
</dbReference>
<keyword evidence="1" id="KW-0808">Transferase</keyword>
<feature type="non-terminal residue" evidence="8">
    <location>
        <position position="295"/>
    </location>
</feature>
<name>A0AAV7MV69_PLEWA</name>
<keyword evidence="5" id="KW-0378">Hydrolase</keyword>
<sequence length="295" mass="33669">KCRLKVNSVEYLGHVISRDGFKPKVSLVDAVMNASAPKNKDELRSFLGLAEFMAKYVKKFSKVSADLRELLRNKVPFEWNECHDKAFKEIKTAIINAPYLCNFDHRRKTFLTTDASKLGLGATLSQIIDGEERIVAFASRTLNKAEANYSVIEREALACFWAVKHLTFLLWGAQFTLRTDHKPLVYIFSTKGFNNSTPRIARWILALQNFCFSVVYLPGNKNCAADFLSRTPLDCTENFDALEYPILAVDLPSISDEEWNSASQQDNSLALLRKKAREGWPRNKKDVEDIIKAYW</sequence>
<dbReference type="PANTHER" id="PTHR37984:SF15">
    <property type="entry name" value="INTEGRASE CATALYTIC DOMAIN-CONTAINING PROTEIN"/>
    <property type="match status" value="1"/>
</dbReference>
<dbReference type="CDD" id="cd09274">
    <property type="entry name" value="RNase_HI_RT_Ty3"/>
    <property type="match status" value="1"/>
</dbReference>
<feature type="domain" description="Reverse transcriptase RNase H-like" evidence="7">
    <location>
        <begin position="104"/>
        <end position="210"/>
    </location>
</feature>
<evidence type="ECO:0000256" key="5">
    <source>
        <dbReference type="ARBA" id="ARBA00022801"/>
    </source>
</evidence>
<reference evidence="8" key="1">
    <citation type="journal article" date="2022" name="bioRxiv">
        <title>Sequencing and chromosome-scale assembly of the giantPleurodeles waltlgenome.</title>
        <authorList>
            <person name="Brown T."/>
            <person name="Elewa A."/>
            <person name="Iarovenko S."/>
            <person name="Subramanian E."/>
            <person name="Araus A.J."/>
            <person name="Petzold A."/>
            <person name="Susuki M."/>
            <person name="Suzuki K.-i.T."/>
            <person name="Hayashi T."/>
            <person name="Toyoda A."/>
            <person name="Oliveira C."/>
            <person name="Osipova E."/>
            <person name="Leigh N.D."/>
            <person name="Simon A."/>
            <person name="Yun M.H."/>
        </authorList>
    </citation>
    <scope>NUCLEOTIDE SEQUENCE</scope>
    <source>
        <strain evidence="8">20211129_DDA</strain>
        <tissue evidence="8">Liver</tissue>
    </source>
</reference>
<dbReference type="PANTHER" id="PTHR37984">
    <property type="entry name" value="PROTEIN CBG26694"/>
    <property type="match status" value="1"/>
</dbReference>
<dbReference type="FunFam" id="3.10.20.370:FF:000001">
    <property type="entry name" value="Retrovirus-related Pol polyprotein from transposon 17.6-like protein"/>
    <property type="match status" value="1"/>
</dbReference>
<evidence type="ECO:0000256" key="2">
    <source>
        <dbReference type="ARBA" id="ARBA00022695"/>
    </source>
</evidence>
<evidence type="ECO:0000313" key="9">
    <source>
        <dbReference type="Proteomes" id="UP001066276"/>
    </source>
</evidence>
<comment type="caution">
    <text evidence="8">The sequence shown here is derived from an EMBL/GenBank/DDBJ whole genome shotgun (WGS) entry which is preliminary data.</text>
</comment>
<keyword evidence="6" id="KW-0695">RNA-directed DNA polymerase</keyword>
<evidence type="ECO:0000256" key="1">
    <source>
        <dbReference type="ARBA" id="ARBA00022679"/>
    </source>
</evidence>
<dbReference type="InterPro" id="IPR050951">
    <property type="entry name" value="Retrovirus_Pol_polyprotein"/>
</dbReference>
<organism evidence="8 9">
    <name type="scientific">Pleurodeles waltl</name>
    <name type="common">Iberian ribbed newt</name>
    <dbReference type="NCBI Taxonomy" id="8319"/>
    <lineage>
        <taxon>Eukaryota</taxon>
        <taxon>Metazoa</taxon>
        <taxon>Chordata</taxon>
        <taxon>Craniata</taxon>
        <taxon>Vertebrata</taxon>
        <taxon>Euteleostomi</taxon>
        <taxon>Amphibia</taxon>
        <taxon>Batrachia</taxon>
        <taxon>Caudata</taxon>
        <taxon>Salamandroidea</taxon>
        <taxon>Salamandridae</taxon>
        <taxon>Pleurodelinae</taxon>
        <taxon>Pleurodeles</taxon>
    </lineage>
</organism>
<evidence type="ECO:0000259" key="7">
    <source>
        <dbReference type="Pfam" id="PF17917"/>
    </source>
</evidence>
<dbReference type="AlphaFoldDB" id="A0AAV7MV69"/>
<dbReference type="GO" id="GO:0004519">
    <property type="term" value="F:endonuclease activity"/>
    <property type="evidence" value="ECO:0007669"/>
    <property type="project" value="UniProtKB-KW"/>
</dbReference>
<dbReference type="Gene3D" id="3.30.70.270">
    <property type="match status" value="1"/>
</dbReference>
<dbReference type="InterPro" id="IPR043128">
    <property type="entry name" value="Rev_trsase/Diguanyl_cyclase"/>
</dbReference>
<keyword evidence="9" id="KW-1185">Reference proteome</keyword>